<sequence length="317" mass="36377">MAGKELRGCERFVDMWALPGVHASNVELLQRLKTADTNHFTKNMDCVGTVNTLDQETGDWEKTHLVGLRTDIWKPDDEEMHSCLEAMKDKRRNEVKRSIKRSGRLNDKQKQRLENELADDDIMEMQSGDIQARRLVLKLFRTTGESTRWCGTIEEITATEVHNSIGTGKTLLTMAVMLARSEYVTYVQQNHRTFRIPSIFSFCYHSDDQMWNIVMRRHWFSIGADFEVEADGQGIGEIDGKLFSFGSDSHLVFDPHPLVQQRSFMNLVTLFAASVGYHKAMRRSVDRRIEAALEGNSHRNVLQSEELRLRQNGRAAA</sequence>
<evidence type="ECO:0008006" key="3">
    <source>
        <dbReference type="Google" id="ProtNLM"/>
    </source>
</evidence>
<evidence type="ECO:0000313" key="2">
    <source>
        <dbReference type="Proteomes" id="UP001239462"/>
    </source>
</evidence>
<dbReference type="Proteomes" id="UP001239462">
    <property type="component" value="Unassembled WGS sequence"/>
</dbReference>
<evidence type="ECO:0000313" key="1">
    <source>
        <dbReference type="EMBL" id="MDM4019004.1"/>
    </source>
</evidence>
<comment type="caution">
    <text evidence="1">The sequence shown here is derived from an EMBL/GenBank/DDBJ whole genome shotgun (WGS) entry which is preliminary data.</text>
</comment>
<organism evidence="1 2">
    <name type="scientific">Roseiconus lacunae</name>
    <dbReference type="NCBI Taxonomy" id="2605694"/>
    <lineage>
        <taxon>Bacteria</taxon>
        <taxon>Pseudomonadati</taxon>
        <taxon>Planctomycetota</taxon>
        <taxon>Planctomycetia</taxon>
        <taxon>Pirellulales</taxon>
        <taxon>Pirellulaceae</taxon>
        <taxon>Roseiconus</taxon>
    </lineage>
</organism>
<proteinExistence type="predicted"/>
<dbReference type="EMBL" id="JASZZN010000029">
    <property type="protein sequence ID" value="MDM4019004.1"/>
    <property type="molecule type" value="Genomic_DNA"/>
</dbReference>
<name>A0ABT7PR68_9BACT</name>
<gene>
    <name evidence="1" type="ORF">QTN89_26360</name>
</gene>
<keyword evidence="2" id="KW-1185">Reference proteome</keyword>
<reference evidence="1 2" key="1">
    <citation type="submission" date="2023-06" db="EMBL/GenBank/DDBJ databases">
        <title>Roseiconus lacunae JC819 isolated from Gulf of Mannar region, Tamil Nadu.</title>
        <authorList>
            <person name="Pk S."/>
            <person name="Ch S."/>
            <person name="Ch V.R."/>
        </authorList>
    </citation>
    <scope>NUCLEOTIDE SEQUENCE [LARGE SCALE GENOMIC DNA]</scope>
    <source>
        <strain evidence="1 2">JC819</strain>
    </source>
</reference>
<dbReference type="RefSeq" id="WP_149499616.1">
    <property type="nucleotide sequence ID" value="NZ_CP141221.1"/>
</dbReference>
<accession>A0ABT7PR68</accession>
<protein>
    <recommendedName>
        <fullName evidence="3">SNF2 N-terminal domain-containing protein</fullName>
    </recommendedName>
</protein>